<sequence>MRNTTRSVALEQRFPYLCKVLYFPANQAEAVSYRPNSQAPSSQLDWYSRVPMLPRVGDVIPYGQYLFSVTTVILEDCCSGNAIHKVERQATRIAEKEEMPKWHAVIWVSFWGMKSV</sequence>
<organism evidence="1 2">
    <name type="scientific">Phormidesmis priestleyi</name>
    <dbReference type="NCBI Taxonomy" id="268141"/>
    <lineage>
        <taxon>Bacteria</taxon>
        <taxon>Bacillati</taxon>
        <taxon>Cyanobacteriota</taxon>
        <taxon>Cyanophyceae</taxon>
        <taxon>Leptolyngbyales</taxon>
        <taxon>Leptolyngbyaceae</taxon>
        <taxon>Phormidesmis</taxon>
    </lineage>
</organism>
<reference evidence="2" key="1">
    <citation type="submission" date="2018-04" db="EMBL/GenBank/DDBJ databases">
        <authorList>
            <person name="Cornet L."/>
        </authorList>
    </citation>
    <scope>NUCLEOTIDE SEQUENCE [LARGE SCALE GENOMIC DNA]</scope>
</reference>
<gene>
    <name evidence="1" type="ORF">DCF15_04415</name>
</gene>
<comment type="caution">
    <text evidence="1">The sequence shown here is derived from an EMBL/GenBank/DDBJ whole genome shotgun (WGS) entry which is preliminary data.</text>
</comment>
<reference evidence="1 2" key="2">
    <citation type="submission" date="2018-06" db="EMBL/GenBank/DDBJ databases">
        <title>Metagenomic assembly of (sub)arctic Cyanobacteria and their associated microbiome from non-axenic cultures.</title>
        <authorList>
            <person name="Baurain D."/>
        </authorList>
    </citation>
    <scope>NUCLEOTIDE SEQUENCE [LARGE SCALE GENOMIC DNA]</scope>
    <source>
        <strain evidence="1">ULC027bin1</strain>
    </source>
</reference>
<protein>
    <submittedName>
        <fullName evidence="1">Uncharacterized protein</fullName>
    </submittedName>
</protein>
<dbReference type="Proteomes" id="UP000249794">
    <property type="component" value="Unassembled WGS sequence"/>
</dbReference>
<evidence type="ECO:0000313" key="1">
    <source>
        <dbReference type="EMBL" id="PZO58728.1"/>
    </source>
</evidence>
<evidence type="ECO:0000313" key="2">
    <source>
        <dbReference type="Proteomes" id="UP000249794"/>
    </source>
</evidence>
<dbReference type="AlphaFoldDB" id="A0A2W4ZV01"/>
<proteinExistence type="predicted"/>
<accession>A0A2W4ZV01</accession>
<dbReference type="EMBL" id="QBMP01000027">
    <property type="protein sequence ID" value="PZO58728.1"/>
    <property type="molecule type" value="Genomic_DNA"/>
</dbReference>
<name>A0A2W4ZV01_9CYAN</name>